<protein>
    <submittedName>
        <fullName evidence="4">GNAT family N-acetyltransferase</fullName>
    </submittedName>
</protein>
<dbReference type="InterPro" id="IPR000182">
    <property type="entry name" value="GNAT_dom"/>
</dbReference>
<dbReference type="InterPro" id="IPR016181">
    <property type="entry name" value="Acyl_CoA_acyltransferase"/>
</dbReference>
<keyword evidence="2" id="KW-0012">Acyltransferase</keyword>
<evidence type="ECO:0000259" key="3">
    <source>
        <dbReference type="PROSITE" id="PS51186"/>
    </source>
</evidence>
<dbReference type="GO" id="GO:0016747">
    <property type="term" value="F:acyltransferase activity, transferring groups other than amino-acyl groups"/>
    <property type="evidence" value="ECO:0007669"/>
    <property type="project" value="InterPro"/>
</dbReference>
<evidence type="ECO:0000256" key="1">
    <source>
        <dbReference type="ARBA" id="ARBA00022679"/>
    </source>
</evidence>
<organism evidence="4 5">
    <name type="scientific">Brucella cytisi</name>
    <dbReference type="NCBI Taxonomy" id="407152"/>
    <lineage>
        <taxon>Bacteria</taxon>
        <taxon>Pseudomonadati</taxon>
        <taxon>Pseudomonadota</taxon>
        <taxon>Alphaproteobacteria</taxon>
        <taxon>Hyphomicrobiales</taxon>
        <taxon>Brucellaceae</taxon>
        <taxon>Brucella/Ochrobactrum group</taxon>
        <taxon>Brucella</taxon>
    </lineage>
</organism>
<evidence type="ECO:0000313" key="5">
    <source>
        <dbReference type="Proteomes" id="UP000182985"/>
    </source>
</evidence>
<dbReference type="Gene3D" id="3.40.630.30">
    <property type="match status" value="1"/>
</dbReference>
<comment type="caution">
    <text evidence="4">The sequence shown here is derived from an EMBL/GenBank/DDBJ whole genome shotgun (WGS) entry which is preliminary data.</text>
</comment>
<accession>A0A1J6HFL0</accession>
<evidence type="ECO:0000256" key="2">
    <source>
        <dbReference type="ARBA" id="ARBA00023315"/>
    </source>
</evidence>
<dbReference type="Pfam" id="PF00583">
    <property type="entry name" value="Acetyltransf_1"/>
    <property type="match status" value="1"/>
</dbReference>
<sequence>MAAEAAIAIRKAAAADVAAIIAMLADDALGAQREDASLPLRDSYRSAFAAIDADPNQLLAVVERDGEIIGCMQISFIPGLSRMGMWRGQIESVRIASHIRGGGVGRQMIVWAIEQCRERGCGLVQLTTDKSRSDALRFYQSLGFTDSHEGLKLSL</sequence>
<dbReference type="SUPFAM" id="SSF55729">
    <property type="entry name" value="Acyl-CoA N-acyltransferases (Nat)"/>
    <property type="match status" value="1"/>
</dbReference>
<gene>
    <name evidence="4" type="ORF">BLA27_22975</name>
</gene>
<evidence type="ECO:0000313" key="4">
    <source>
        <dbReference type="EMBL" id="OIS91163.1"/>
    </source>
</evidence>
<dbReference type="CDD" id="cd04301">
    <property type="entry name" value="NAT_SF"/>
    <property type="match status" value="1"/>
</dbReference>
<feature type="domain" description="N-acetyltransferase" evidence="3">
    <location>
        <begin position="7"/>
        <end position="155"/>
    </location>
</feature>
<name>A0A1J6HFL0_9HYPH</name>
<dbReference type="PROSITE" id="PS51186">
    <property type="entry name" value="GNAT"/>
    <property type="match status" value="1"/>
</dbReference>
<dbReference type="RefSeq" id="WP_071633717.1">
    <property type="nucleotide sequence ID" value="NZ_JBCAUP010000001.1"/>
</dbReference>
<dbReference type="AlphaFoldDB" id="A0A1J6HFL0"/>
<keyword evidence="1 4" id="KW-0808">Transferase</keyword>
<dbReference type="EMBL" id="MOEC01000033">
    <property type="protein sequence ID" value="OIS91163.1"/>
    <property type="molecule type" value="Genomic_DNA"/>
</dbReference>
<dbReference type="OrthoDB" id="9789603at2"/>
<dbReference type="PANTHER" id="PTHR43877">
    <property type="entry name" value="AMINOALKYLPHOSPHONATE N-ACETYLTRANSFERASE-RELATED-RELATED"/>
    <property type="match status" value="1"/>
</dbReference>
<dbReference type="Proteomes" id="UP000182985">
    <property type="component" value="Unassembled WGS sequence"/>
</dbReference>
<proteinExistence type="predicted"/>
<dbReference type="PANTHER" id="PTHR43877:SF2">
    <property type="entry name" value="AMINOALKYLPHOSPHONATE N-ACETYLTRANSFERASE-RELATED"/>
    <property type="match status" value="1"/>
</dbReference>
<reference evidence="4 5" key="1">
    <citation type="submission" date="2016-10" db="EMBL/GenBank/DDBJ databases">
        <title>The Draft Genome Sequence of the Potato Rhizosphere Bacteria Ochrobactrum sp. IPA7.2.</title>
        <authorList>
            <person name="Gogoleva N.E."/>
            <person name="Khlopko Y.A."/>
            <person name="Burygin G.L."/>
            <person name="Plotnikov A.O."/>
        </authorList>
    </citation>
    <scope>NUCLEOTIDE SEQUENCE [LARGE SCALE GENOMIC DNA]</scope>
    <source>
        <strain evidence="4 5">IPA7.2</strain>
    </source>
</reference>
<keyword evidence="5" id="KW-1185">Reference proteome</keyword>
<dbReference type="InterPro" id="IPR050832">
    <property type="entry name" value="Bact_Acetyltransf"/>
</dbReference>